<evidence type="ECO:0000256" key="2">
    <source>
        <dbReference type="ARBA" id="ARBA00022801"/>
    </source>
</evidence>
<dbReference type="Gene3D" id="3.90.1150.10">
    <property type="entry name" value="Aspartate Aminotransferase, domain 1"/>
    <property type="match status" value="1"/>
</dbReference>
<dbReference type="EC" id="3.7.1.3" evidence="4 5"/>
<evidence type="ECO:0000256" key="5">
    <source>
        <dbReference type="PIRNR" id="PIRNR038800"/>
    </source>
</evidence>
<comment type="subunit">
    <text evidence="4 5">Homodimer.</text>
</comment>
<dbReference type="EMBL" id="BDGG01000010">
    <property type="protein sequence ID" value="GAV04211.1"/>
    <property type="molecule type" value="Genomic_DNA"/>
</dbReference>
<keyword evidence="8" id="KW-1185">Reference proteome</keyword>
<evidence type="ECO:0000256" key="1">
    <source>
        <dbReference type="ARBA" id="ARBA00022642"/>
    </source>
</evidence>
<evidence type="ECO:0000313" key="7">
    <source>
        <dbReference type="EMBL" id="GAV04211.1"/>
    </source>
</evidence>
<dbReference type="InterPro" id="IPR015421">
    <property type="entry name" value="PyrdxlP-dep_Trfase_major"/>
</dbReference>
<dbReference type="GO" id="GO:0019805">
    <property type="term" value="P:quinolinate biosynthetic process"/>
    <property type="evidence" value="ECO:0007669"/>
    <property type="project" value="UniProtKB-UniRule"/>
</dbReference>
<dbReference type="UniPathway" id="UPA00253">
    <property type="reaction ID" value="UER00329"/>
</dbReference>
<evidence type="ECO:0000256" key="3">
    <source>
        <dbReference type="ARBA" id="ARBA00022898"/>
    </source>
</evidence>
<dbReference type="GO" id="GO:0005737">
    <property type="term" value="C:cytoplasm"/>
    <property type="evidence" value="ECO:0007669"/>
    <property type="project" value="UniProtKB-SubCell"/>
</dbReference>
<organism evidence="7 8">
    <name type="scientific">Ramazzottius varieornatus</name>
    <name type="common">Water bear</name>
    <name type="synonym">Tardigrade</name>
    <dbReference type="NCBI Taxonomy" id="947166"/>
    <lineage>
        <taxon>Eukaryota</taxon>
        <taxon>Metazoa</taxon>
        <taxon>Ecdysozoa</taxon>
        <taxon>Tardigrada</taxon>
        <taxon>Eutardigrada</taxon>
        <taxon>Parachela</taxon>
        <taxon>Hypsibioidea</taxon>
        <taxon>Ramazzottiidae</taxon>
        <taxon>Ramazzottius</taxon>
    </lineage>
</organism>
<dbReference type="AlphaFoldDB" id="A0A1D1VTC5"/>
<comment type="pathway">
    <text evidence="4 5">Amino-acid degradation; L-kynurenine degradation; L-alanine and anthranilate from L-kynurenine: step 1/1.</text>
</comment>
<feature type="binding site" evidence="4">
    <location>
        <position position="263"/>
    </location>
    <ligand>
        <name>pyridoxal 5'-phosphate</name>
        <dbReference type="ChEBI" id="CHEBI:597326"/>
    </ligand>
</feature>
<gene>
    <name evidence="7" type="primary">RvY_14523-1</name>
    <name evidence="4" type="synonym">KYNU</name>
    <name evidence="7" type="synonym">RvY_14523.1</name>
    <name evidence="7" type="ORF">RvY_14523</name>
</gene>
<feature type="binding site" evidence="4">
    <location>
        <position position="231"/>
    </location>
    <ligand>
        <name>pyridoxal 5'-phosphate</name>
        <dbReference type="ChEBI" id="CHEBI:597326"/>
    </ligand>
</feature>
<feature type="binding site" evidence="4">
    <location>
        <position position="323"/>
    </location>
    <ligand>
        <name>pyridoxal 5'-phosphate</name>
        <dbReference type="ChEBI" id="CHEBI:597326"/>
    </ligand>
</feature>
<comment type="subcellular location">
    <subcellularLocation>
        <location evidence="4 5">Cytoplasm</location>
    </subcellularLocation>
</comment>
<feature type="binding site" evidence="4">
    <location>
        <begin position="175"/>
        <end position="178"/>
    </location>
    <ligand>
        <name>pyridoxal 5'-phosphate</name>
        <dbReference type="ChEBI" id="CHEBI:597326"/>
    </ligand>
</feature>
<feature type="binding site" evidence="4">
    <location>
        <position position="285"/>
    </location>
    <ligand>
        <name>pyridoxal 5'-phosphate</name>
        <dbReference type="ChEBI" id="CHEBI:597326"/>
    </ligand>
</feature>
<dbReference type="GO" id="GO:0097053">
    <property type="term" value="P:L-kynurenine catabolic process"/>
    <property type="evidence" value="ECO:0007669"/>
    <property type="project" value="UniProtKB-UniRule"/>
</dbReference>
<comment type="function">
    <text evidence="4 5">Catalyzes the cleavage of L-kynurenine (L-Kyn) and L-3-hydroxykynurenine (L-3OHKyn) into anthranilic acid (AA) and 3-hydroxyanthranilic acid (3-OHAA), respectively.</text>
</comment>
<dbReference type="InterPro" id="IPR015422">
    <property type="entry name" value="PyrdxlP-dep_Trfase_small"/>
</dbReference>
<dbReference type="Pfam" id="PF22580">
    <property type="entry name" value="KYNU_C"/>
    <property type="match status" value="1"/>
</dbReference>
<feature type="binding site" evidence="4">
    <location>
        <position position="148"/>
    </location>
    <ligand>
        <name>pyridoxal 5'-phosphate</name>
        <dbReference type="ChEBI" id="CHEBI:597326"/>
    </ligand>
</feature>
<comment type="catalytic activity">
    <reaction evidence="5">
        <text>3-hydroxy-L-kynurenine + H2O = 3-hydroxyanthranilate + L-alanine + H(+)</text>
        <dbReference type="Rhea" id="RHEA:25143"/>
        <dbReference type="ChEBI" id="CHEBI:15377"/>
        <dbReference type="ChEBI" id="CHEBI:15378"/>
        <dbReference type="ChEBI" id="CHEBI:36559"/>
        <dbReference type="ChEBI" id="CHEBI:57972"/>
        <dbReference type="ChEBI" id="CHEBI:58125"/>
        <dbReference type="EC" id="3.7.1.3"/>
    </reaction>
</comment>
<dbReference type="FunFam" id="3.40.640.10:FF:000031">
    <property type="entry name" value="Kynureninase"/>
    <property type="match status" value="1"/>
</dbReference>
<dbReference type="GO" id="GO:0030429">
    <property type="term" value="F:kynureninase activity"/>
    <property type="evidence" value="ECO:0007669"/>
    <property type="project" value="UniProtKB-UniRule"/>
</dbReference>
<dbReference type="STRING" id="947166.A0A1D1VTC5"/>
<dbReference type="InterPro" id="IPR000192">
    <property type="entry name" value="Aminotrans_V_dom"/>
</dbReference>
<dbReference type="InterPro" id="IPR015424">
    <property type="entry name" value="PyrdxlP-dep_Trfase"/>
</dbReference>
<feature type="domain" description="Aminotransferase class V" evidence="6">
    <location>
        <begin position="131"/>
        <end position="302"/>
    </location>
</feature>
<feature type="modified residue" description="N6-(pyridoxal phosphate)lysine" evidence="4">
    <location>
        <position position="286"/>
    </location>
</feature>
<comment type="catalytic activity">
    <reaction evidence="4 5">
        <text>L-kynurenine + H2O = anthranilate + L-alanine + H(+)</text>
        <dbReference type="Rhea" id="RHEA:16813"/>
        <dbReference type="ChEBI" id="CHEBI:15377"/>
        <dbReference type="ChEBI" id="CHEBI:15378"/>
        <dbReference type="ChEBI" id="CHEBI:16567"/>
        <dbReference type="ChEBI" id="CHEBI:57959"/>
        <dbReference type="ChEBI" id="CHEBI:57972"/>
        <dbReference type="EC" id="3.7.1.3"/>
    </reaction>
</comment>
<dbReference type="PANTHER" id="PTHR14084:SF0">
    <property type="entry name" value="KYNURENINASE"/>
    <property type="match status" value="1"/>
</dbReference>
<sequence>MEASGTDELSVESRDGQCPERVLGRISDSAGVKLTDLAFAQLMDKNDPLRETRSKFAYPKNITLPGVDLTMVLPDDDAIYLCGNSLGLMPRNARYYVNRELDKWSEVGVFGHFIGELPWAKCDDYVVEASARLVGAHPDEVAVMSSLTVNLHLLLASMYRPDRKRYKIMMESKAFPSDHYVVASQIKFHGYDPDTSIVHVAPREGQAVLLMEDILECIEKHGEEIALILFSGVQYYTGQLFDMKRITETGHAKGCIVGFDLAHAVGNVALKLHDWNVDFAAWCTYKYLNSGAGGIGGLFFHQRWHDGHRKELQMDPVCRFEGWWGHSFEKRFTMGNKRDLAPGAGGFKLSNPPPLLVAPLLASLEIFDSLKFQTLLDKQLLLTGYLEFLLKTLSKQAEVENRPISVLEILTPSDSSQRGCQLSITLRIPVAEVHAALMKQGVVCDERKPRVIRVAPAPLYNSFTDVFRFYQALKVVLESFETVYVG</sequence>
<dbReference type="HAMAP" id="MF_01970">
    <property type="entry name" value="Kynureninase"/>
    <property type="match status" value="1"/>
</dbReference>
<keyword evidence="3 4" id="KW-0663">Pyridoxal phosphate</keyword>
<keyword evidence="1 4" id="KW-0662">Pyridine nucleotide biosynthesis</keyword>
<dbReference type="GO" id="GO:0043420">
    <property type="term" value="P:anthranilate metabolic process"/>
    <property type="evidence" value="ECO:0007669"/>
    <property type="project" value="UniProtKB-UniRule"/>
</dbReference>
<evidence type="ECO:0000259" key="6">
    <source>
        <dbReference type="Pfam" id="PF00266"/>
    </source>
</evidence>
<dbReference type="UniPathway" id="UPA00334">
    <property type="reaction ID" value="UER00455"/>
</dbReference>
<dbReference type="Gene3D" id="3.40.640.10">
    <property type="entry name" value="Type I PLP-dependent aspartate aminotransferase-like (Major domain)"/>
    <property type="match status" value="1"/>
</dbReference>
<feature type="binding site" evidence="4">
    <location>
        <position position="260"/>
    </location>
    <ligand>
        <name>pyridoxal 5'-phosphate</name>
        <dbReference type="ChEBI" id="CHEBI:597326"/>
    </ligand>
</feature>
<dbReference type="NCBIfam" id="TIGR01814">
    <property type="entry name" value="kynureninase"/>
    <property type="match status" value="1"/>
</dbReference>
<keyword evidence="4 5" id="KW-0963">Cytoplasm</keyword>
<feature type="binding site" evidence="4">
    <location>
        <position position="351"/>
    </location>
    <ligand>
        <name>pyridoxal 5'-phosphate</name>
        <dbReference type="ChEBI" id="CHEBI:597326"/>
    </ligand>
</feature>
<dbReference type="PIRSF" id="PIRSF038800">
    <property type="entry name" value="KYNU"/>
    <property type="match status" value="1"/>
</dbReference>
<dbReference type="InterPro" id="IPR010111">
    <property type="entry name" value="Kynureninase"/>
</dbReference>
<evidence type="ECO:0000256" key="4">
    <source>
        <dbReference type="HAMAP-Rule" id="MF_03017"/>
    </source>
</evidence>
<name>A0A1D1VTC5_RAMVA</name>
<dbReference type="Pfam" id="PF00266">
    <property type="entry name" value="Aminotran_5"/>
    <property type="match status" value="1"/>
</dbReference>
<keyword evidence="2 4" id="KW-0378">Hydrolase</keyword>
<dbReference type="GO" id="GO:0030170">
    <property type="term" value="F:pyridoxal phosphate binding"/>
    <property type="evidence" value="ECO:0007669"/>
    <property type="project" value="UniProtKB-UniRule"/>
</dbReference>
<protein>
    <recommendedName>
        <fullName evidence="4 5">Kynureninase</fullName>
        <ecNumber evidence="4 5">3.7.1.3</ecNumber>
    </recommendedName>
    <alternativeName>
        <fullName evidence="4">L-kynurenine hydrolase</fullName>
    </alternativeName>
</protein>
<comment type="similarity">
    <text evidence="4 5">Belongs to the kynureninase family.</text>
</comment>
<dbReference type="Proteomes" id="UP000186922">
    <property type="component" value="Unassembled WGS sequence"/>
</dbReference>
<accession>A0A1D1VTC5</accession>
<evidence type="ECO:0000313" key="8">
    <source>
        <dbReference type="Proteomes" id="UP000186922"/>
    </source>
</evidence>
<dbReference type="GO" id="GO:0034354">
    <property type="term" value="P:'de novo' NAD+ biosynthetic process from L-tryptophan"/>
    <property type="evidence" value="ECO:0007669"/>
    <property type="project" value="UniProtKB-UniRule"/>
</dbReference>
<dbReference type="GO" id="GO:0019441">
    <property type="term" value="P:L-tryptophan catabolic process to kynurenine"/>
    <property type="evidence" value="ECO:0007669"/>
    <property type="project" value="TreeGrafter"/>
</dbReference>
<proteinExistence type="inferred from homology"/>
<feature type="binding site" evidence="4">
    <location>
        <position position="147"/>
    </location>
    <ligand>
        <name>pyridoxal 5'-phosphate</name>
        <dbReference type="ChEBI" id="CHEBI:597326"/>
    </ligand>
</feature>
<dbReference type="PANTHER" id="PTHR14084">
    <property type="entry name" value="KYNURENINASE"/>
    <property type="match status" value="1"/>
</dbReference>
<comment type="pathway">
    <text evidence="4 5">Cofactor biosynthesis; NAD(+) biosynthesis; quinolinate from L-kynurenine: step 2/3.</text>
</comment>
<dbReference type="OrthoDB" id="5978656at2759"/>
<comment type="cofactor">
    <cofactor evidence="4 5">
        <name>pyridoxal 5'-phosphate</name>
        <dbReference type="ChEBI" id="CHEBI:597326"/>
    </cofactor>
</comment>
<dbReference type="SUPFAM" id="SSF53383">
    <property type="entry name" value="PLP-dependent transferases"/>
    <property type="match status" value="1"/>
</dbReference>
<reference evidence="7 8" key="1">
    <citation type="journal article" date="2016" name="Nat. Commun.">
        <title>Extremotolerant tardigrade genome and improved radiotolerance of human cultured cells by tardigrade-unique protein.</title>
        <authorList>
            <person name="Hashimoto T."/>
            <person name="Horikawa D.D."/>
            <person name="Saito Y."/>
            <person name="Kuwahara H."/>
            <person name="Kozuka-Hata H."/>
            <person name="Shin-I T."/>
            <person name="Minakuchi Y."/>
            <person name="Ohishi K."/>
            <person name="Motoyama A."/>
            <person name="Aizu T."/>
            <person name="Enomoto A."/>
            <person name="Kondo K."/>
            <person name="Tanaka S."/>
            <person name="Hara Y."/>
            <person name="Koshikawa S."/>
            <person name="Sagara H."/>
            <person name="Miura T."/>
            <person name="Yokobori S."/>
            <person name="Miyagawa K."/>
            <person name="Suzuki Y."/>
            <person name="Kubo T."/>
            <person name="Oyama M."/>
            <person name="Kohara Y."/>
            <person name="Fujiyama A."/>
            <person name="Arakawa K."/>
            <person name="Katayama T."/>
            <person name="Toyoda A."/>
            <person name="Kunieda T."/>
        </authorList>
    </citation>
    <scope>NUCLEOTIDE SEQUENCE [LARGE SCALE GENOMIC DNA]</scope>
    <source>
        <strain evidence="7 8">YOKOZUNA-1</strain>
    </source>
</reference>
<comment type="caution">
    <text evidence="7">The sequence shown here is derived from an EMBL/GenBank/DDBJ whole genome shotgun (WGS) entry which is preliminary data.</text>
</comment>